<dbReference type="AlphaFoldDB" id="A0A1R4H4M2"/>
<comment type="subcellular location">
    <subcellularLocation>
        <location evidence="1">Cell membrane</location>
        <topology evidence="1">Multi-pass membrane protein</topology>
    </subcellularLocation>
</comment>
<dbReference type="PANTHER" id="PTHR34220:SF7">
    <property type="entry name" value="SENSOR HISTIDINE KINASE YPDA"/>
    <property type="match status" value="1"/>
</dbReference>
<keyword evidence="2" id="KW-1003">Cell membrane</keyword>
<evidence type="ECO:0000256" key="7">
    <source>
        <dbReference type="ARBA" id="ARBA00022840"/>
    </source>
</evidence>
<proteinExistence type="predicted"/>
<evidence type="ECO:0000256" key="8">
    <source>
        <dbReference type="ARBA" id="ARBA00022989"/>
    </source>
</evidence>
<evidence type="ECO:0000256" key="2">
    <source>
        <dbReference type="ARBA" id="ARBA00022475"/>
    </source>
</evidence>
<reference evidence="15" key="1">
    <citation type="submission" date="2017-02" db="EMBL/GenBank/DDBJ databases">
        <authorList>
            <person name="Daims H."/>
        </authorList>
    </citation>
    <scope>NUCLEOTIDE SEQUENCE [LARGE SCALE GENOMIC DNA]</scope>
</reference>
<feature type="domain" description="Signal transduction histidine kinase internal region" evidence="12">
    <location>
        <begin position="242"/>
        <end position="314"/>
    </location>
</feature>
<feature type="transmembrane region" description="Helical" evidence="11">
    <location>
        <begin position="208"/>
        <end position="227"/>
    </location>
</feature>
<protein>
    <submittedName>
        <fullName evidence="14">Uncharacterized protein</fullName>
    </submittedName>
</protein>
<keyword evidence="4 11" id="KW-0812">Transmembrane</keyword>
<sequence>MASDGSKTMSFLNEDVLFHGLSMTIDLIPRVCVAVIAAYVSMRVKVLRQALNNKQLHWRHQIVAAVFFGLLAIIGTHSGIKVDIHQAEALVDRSLGVFFVLQPSQAIIGFRDLMVFTAGLFGGVWIGLGAGLLAGLERYSIVGDFRIAGLGTIILGLGAGLSRQFWPRWTTSVTGILSVSLVGTLLLASMLFVFIHPHDYAIAIVREMIISESLVNSLGCLLFMVVMKDLESDQLKIEAQQAELRALQAQIEPHFLNNTFNAIQALISIDPHIASEYVVKLARFMDQTRQNAGVNAITLAQELAQLRFYLDFQRAYWILL</sequence>
<dbReference type="Pfam" id="PF07694">
    <property type="entry name" value="5TM-5TMR_LYT"/>
    <property type="match status" value="1"/>
</dbReference>
<evidence type="ECO:0000256" key="6">
    <source>
        <dbReference type="ARBA" id="ARBA00022777"/>
    </source>
</evidence>
<keyword evidence="8 11" id="KW-1133">Transmembrane helix</keyword>
<dbReference type="PANTHER" id="PTHR34220">
    <property type="entry name" value="SENSOR HISTIDINE KINASE YPDA"/>
    <property type="match status" value="1"/>
</dbReference>
<keyword evidence="6" id="KW-0418">Kinase</keyword>
<dbReference type="InterPro" id="IPR050640">
    <property type="entry name" value="Bact_2-comp_sensor_kinase"/>
</dbReference>
<evidence type="ECO:0000256" key="5">
    <source>
        <dbReference type="ARBA" id="ARBA00022741"/>
    </source>
</evidence>
<feature type="transmembrane region" description="Helical" evidence="11">
    <location>
        <begin position="113"/>
        <end position="135"/>
    </location>
</feature>
<name>A0A1R4H4M2_9GAMM</name>
<feature type="transmembrane region" description="Helical" evidence="11">
    <location>
        <begin position="147"/>
        <end position="166"/>
    </location>
</feature>
<keyword evidence="5" id="KW-0547">Nucleotide-binding</keyword>
<dbReference type="GO" id="GO:0000155">
    <property type="term" value="F:phosphorelay sensor kinase activity"/>
    <property type="evidence" value="ECO:0007669"/>
    <property type="project" value="InterPro"/>
</dbReference>
<keyword evidence="7" id="KW-0067">ATP-binding</keyword>
<dbReference type="Proteomes" id="UP000195667">
    <property type="component" value="Unassembled WGS sequence"/>
</dbReference>
<evidence type="ECO:0000256" key="4">
    <source>
        <dbReference type="ARBA" id="ARBA00022692"/>
    </source>
</evidence>
<dbReference type="GO" id="GO:0071555">
    <property type="term" value="P:cell wall organization"/>
    <property type="evidence" value="ECO:0007669"/>
    <property type="project" value="InterPro"/>
</dbReference>
<evidence type="ECO:0000256" key="10">
    <source>
        <dbReference type="ARBA" id="ARBA00023136"/>
    </source>
</evidence>
<evidence type="ECO:0000256" key="3">
    <source>
        <dbReference type="ARBA" id="ARBA00022679"/>
    </source>
</evidence>
<organism evidence="14 15">
    <name type="scientific">Crenothrix polyspora</name>
    <dbReference type="NCBI Taxonomy" id="360316"/>
    <lineage>
        <taxon>Bacteria</taxon>
        <taxon>Pseudomonadati</taxon>
        <taxon>Pseudomonadota</taxon>
        <taxon>Gammaproteobacteria</taxon>
        <taxon>Methylococcales</taxon>
        <taxon>Crenotrichaceae</taxon>
        <taxon>Crenothrix</taxon>
    </lineage>
</organism>
<keyword evidence="15" id="KW-1185">Reference proteome</keyword>
<evidence type="ECO:0000259" key="13">
    <source>
        <dbReference type="Pfam" id="PF07694"/>
    </source>
</evidence>
<dbReference type="EMBL" id="FUKI01000090">
    <property type="protein sequence ID" value="SJM91194.1"/>
    <property type="molecule type" value="Genomic_DNA"/>
</dbReference>
<evidence type="ECO:0000313" key="14">
    <source>
        <dbReference type="EMBL" id="SJM91194.1"/>
    </source>
</evidence>
<gene>
    <name evidence="14" type="ORF">CRENPOLYSF1_180031</name>
</gene>
<feature type="domain" description="Signal transduction histidine kinase 5TM receptor LytS transmembrane region" evidence="13">
    <location>
        <begin position="45"/>
        <end position="229"/>
    </location>
</feature>
<dbReference type="InterPro" id="IPR011620">
    <property type="entry name" value="Sig_transdc_His_kinase_LytS_TM"/>
</dbReference>
<evidence type="ECO:0000259" key="12">
    <source>
        <dbReference type="Pfam" id="PF06580"/>
    </source>
</evidence>
<keyword evidence="3" id="KW-0808">Transferase</keyword>
<dbReference type="InterPro" id="IPR010559">
    <property type="entry name" value="Sig_transdc_His_kin_internal"/>
</dbReference>
<evidence type="ECO:0000256" key="11">
    <source>
        <dbReference type="SAM" id="Phobius"/>
    </source>
</evidence>
<feature type="transmembrane region" description="Helical" evidence="11">
    <location>
        <begin position="62"/>
        <end position="80"/>
    </location>
</feature>
<feature type="transmembrane region" description="Helical" evidence="11">
    <location>
        <begin position="20"/>
        <end position="41"/>
    </location>
</feature>
<feature type="transmembrane region" description="Helical" evidence="11">
    <location>
        <begin position="172"/>
        <end position="196"/>
    </location>
</feature>
<accession>A0A1R4H4M2</accession>
<dbReference type="GO" id="GO:0005524">
    <property type="term" value="F:ATP binding"/>
    <property type="evidence" value="ECO:0007669"/>
    <property type="project" value="UniProtKB-KW"/>
</dbReference>
<keyword evidence="9" id="KW-0902">Two-component regulatory system</keyword>
<evidence type="ECO:0000256" key="1">
    <source>
        <dbReference type="ARBA" id="ARBA00004651"/>
    </source>
</evidence>
<keyword evidence="10 11" id="KW-0472">Membrane</keyword>
<dbReference type="Pfam" id="PF06580">
    <property type="entry name" value="His_kinase"/>
    <property type="match status" value="1"/>
</dbReference>
<dbReference type="GO" id="GO:0005886">
    <property type="term" value="C:plasma membrane"/>
    <property type="evidence" value="ECO:0007669"/>
    <property type="project" value="UniProtKB-SubCell"/>
</dbReference>
<evidence type="ECO:0000313" key="15">
    <source>
        <dbReference type="Proteomes" id="UP000195667"/>
    </source>
</evidence>
<evidence type="ECO:0000256" key="9">
    <source>
        <dbReference type="ARBA" id="ARBA00023012"/>
    </source>
</evidence>